<evidence type="ECO:0000256" key="3">
    <source>
        <dbReference type="ARBA" id="ARBA00022968"/>
    </source>
</evidence>
<dbReference type="GO" id="GO:0016020">
    <property type="term" value="C:membrane"/>
    <property type="evidence" value="ECO:0007669"/>
    <property type="project" value="UniProtKB-SubCell"/>
</dbReference>
<keyword evidence="8" id="KW-0325">Glycoprotein</keyword>
<comment type="caution">
    <text evidence="9">Lacks conserved residue(s) required for the propagation of feature annotation.</text>
</comment>
<evidence type="ECO:0000256" key="11">
    <source>
        <dbReference type="SAM" id="Phobius"/>
    </source>
</evidence>
<protein>
    <submittedName>
        <fullName evidence="13">Macrophage receptor with collagenous structure</fullName>
    </submittedName>
</protein>
<comment type="subcellular location">
    <subcellularLocation>
        <location evidence="1">Membrane</location>
        <topology evidence="1">Single-pass type II membrane protein</topology>
    </subcellularLocation>
</comment>
<evidence type="ECO:0000256" key="10">
    <source>
        <dbReference type="SAM" id="MobiDB-lite"/>
    </source>
</evidence>
<keyword evidence="2 11" id="KW-0812">Transmembrane</keyword>
<dbReference type="Gene3D" id="3.10.250.10">
    <property type="entry name" value="SRCR-like domain"/>
    <property type="match status" value="1"/>
</dbReference>
<dbReference type="GeneTree" id="ENSGT00950000183074"/>
<keyword evidence="3" id="KW-0735">Signal-anchor</keyword>
<dbReference type="SMART" id="SM00202">
    <property type="entry name" value="SR"/>
    <property type="match status" value="1"/>
</dbReference>
<keyword evidence="6 9" id="KW-1015">Disulfide bond</keyword>
<evidence type="ECO:0000256" key="1">
    <source>
        <dbReference type="ARBA" id="ARBA00004606"/>
    </source>
</evidence>
<feature type="compositionally biased region" description="Basic and acidic residues" evidence="10">
    <location>
        <begin position="191"/>
        <end position="202"/>
    </location>
</feature>
<evidence type="ECO:0000256" key="6">
    <source>
        <dbReference type="ARBA" id="ARBA00023157"/>
    </source>
</evidence>
<evidence type="ECO:0000256" key="2">
    <source>
        <dbReference type="ARBA" id="ARBA00022692"/>
    </source>
</evidence>
<keyword evidence="4 11" id="KW-1133">Transmembrane helix</keyword>
<dbReference type="Pfam" id="PF00530">
    <property type="entry name" value="SRCR"/>
    <property type="match status" value="1"/>
</dbReference>
<dbReference type="Proteomes" id="UP000314982">
    <property type="component" value="Unassembled WGS sequence"/>
</dbReference>
<dbReference type="Pfam" id="PF01391">
    <property type="entry name" value="Collagen"/>
    <property type="match status" value="2"/>
</dbReference>
<feature type="disulfide bond" evidence="9">
    <location>
        <begin position="410"/>
        <end position="420"/>
    </location>
</feature>
<evidence type="ECO:0000256" key="9">
    <source>
        <dbReference type="PROSITE-ProRule" id="PRU00196"/>
    </source>
</evidence>
<dbReference type="STRING" id="62062.ENSHHUP00000004883"/>
<keyword evidence="7" id="KW-0675">Receptor</keyword>
<keyword evidence="5 11" id="KW-0472">Membrane</keyword>
<dbReference type="PROSITE" id="PS50287">
    <property type="entry name" value="SRCR_2"/>
    <property type="match status" value="1"/>
</dbReference>
<proteinExistence type="predicted"/>
<evidence type="ECO:0000256" key="8">
    <source>
        <dbReference type="ARBA" id="ARBA00023180"/>
    </source>
</evidence>
<evidence type="ECO:0000256" key="4">
    <source>
        <dbReference type="ARBA" id="ARBA00022989"/>
    </source>
</evidence>
<evidence type="ECO:0000256" key="7">
    <source>
        <dbReference type="ARBA" id="ARBA00023170"/>
    </source>
</evidence>
<organism evidence="13 14">
    <name type="scientific">Hucho hucho</name>
    <name type="common">huchen</name>
    <dbReference type="NCBI Taxonomy" id="62062"/>
    <lineage>
        <taxon>Eukaryota</taxon>
        <taxon>Metazoa</taxon>
        <taxon>Chordata</taxon>
        <taxon>Craniata</taxon>
        <taxon>Vertebrata</taxon>
        <taxon>Euteleostomi</taxon>
        <taxon>Actinopterygii</taxon>
        <taxon>Neopterygii</taxon>
        <taxon>Teleostei</taxon>
        <taxon>Protacanthopterygii</taxon>
        <taxon>Salmoniformes</taxon>
        <taxon>Salmonidae</taxon>
        <taxon>Salmoninae</taxon>
        <taxon>Hucho</taxon>
    </lineage>
</organism>
<reference evidence="13" key="3">
    <citation type="submission" date="2025-09" db="UniProtKB">
        <authorList>
            <consortium name="Ensembl"/>
        </authorList>
    </citation>
    <scope>IDENTIFICATION</scope>
</reference>
<evidence type="ECO:0000256" key="5">
    <source>
        <dbReference type="ARBA" id="ARBA00023136"/>
    </source>
</evidence>
<feature type="domain" description="SRCR" evidence="12">
    <location>
        <begin position="346"/>
        <end position="441"/>
    </location>
</feature>
<sequence length="441" mass="45379">METSVDRGEGHVSSFCQSNPLYDMNMKLSRSDLYTFQSSDLKPAKARGAQRCLNVILVFLILLTALNAFLLYKVFSMESISRSSSGSRTAKLTDNHIPLGTDQEEDLRTLAINTSLETTSLRGYLGRLQTQVSILCGEDGQLGQLRTNLGAVNASTTLLQDSVKAFRLLKASPGPQGPTGPPGARGLPGVRVDKGDRGETGQKGDPGADGQTGAKGEAGEPGPEGEDGTTGQQGPAGTPGGLLPFGGAATNCSGAPGLPGPQGLKGDMGHIGLPGIPGQNGIKGHTGAQGLDGVQGAPDSKGYTGPKGLPGPIGPEGFPGLPGSPGPLGPRGEKGERAAGSVTANVRIAGGGTRGRVEVMWLGQWGTVCDDDFDTLDGTVICKMLGYQRASTVFTASHGIGRIWLDDLRCTGREASVFSCIHSGMGISNCQHNEDAGVQCV</sequence>
<feature type="region of interest" description="Disordered" evidence="10">
    <location>
        <begin position="293"/>
        <end position="339"/>
    </location>
</feature>
<evidence type="ECO:0000259" key="12">
    <source>
        <dbReference type="PROSITE" id="PS50287"/>
    </source>
</evidence>
<feature type="region of interest" description="Disordered" evidence="10">
    <location>
        <begin position="170"/>
        <end position="264"/>
    </location>
</feature>
<evidence type="ECO:0000313" key="14">
    <source>
        <dbReference type="Proteomes" id="UP000314982"/>
    </source>
</evidence>
<dbReference type="Ensembl" id="ENSHHUT00000005044.1">
    <property type="protein sequence ID" value="ENSHHUP00000004883.1"/>
    <property type="gene ID" value="ENSHHUG00000003027.1"/>
</dbReference>
<dbReference type="PANTHER" id="PTHR48071">
    <property type="entry name" value="SRCR DOMAIN-CONTAINING PROTEIN"/>
    <property type="match status" value="1"/>
</dbReference>
<name>A0A4W5JJC8_9TELE</name>
<dbReference type="SUPFAM" id="SSF56487">
    <property type="entry name" value="SRCR-like"/>
    <property type="match status" value="1"/>
</dbReference>
<dbReference type="PRINTS" id="PR00258">
    <property type="entry name" value="SPERACTRCPTR"/>
</dbReference>
<dbReference type="InterPro" id="IPR001190">
    <property type="entry name" value="SRCR"/>
</dbReference>
<keyword evidence="14" id="KW-1185">Reference proteome</keyword>
<dbReference type="FunFam" id="3.10.250.10:FF:000011">
    <property type="entry name" value="Scavenger receptor class A member 5"/>
    <property type="match status" value="1"/>
</dbReference>
<reference evidence="13" key="2">
    <citation type="submission" date="2025-08" db="UniProtKB">
        <authorList>
            <consortium name="Ensembl"/>
        </authorList>
    </citation>
    <scope>IDENTIFICATION</scope>
</reference>
<reference evidence="14" key="1">
    <citation type="submission" date="2018-06" db="EMBL/GenBank/DDBJ databases">
        <title>Genome assembly of Danube salmon.</title>
        <authorList>
            <person name="Macqueen D.J."/>
            <person name="Gundappa M.K."/>
        </authorList>
    </citation>
    <scope>NUCLEOTIDE SEQUENCE [LARGE SCALE GENOMIC DNA]</scope>
</reference>
<dbReference type="InterPro" id="IPR036772">
    <property type="entry name" value="SRCR-like_dom_sf"/>
</dbReference>
<feature type="transmembrane region" description="Helical" evidence="11">
    <location>
        <begin position="52"/>
        <end position="75"/>
    </location>
</feature>
<evidence type="ECO:0000313" key="13">
    <source>
        <dbReference type="Ensembl" id="ENSHHUP00000004883.1"/>
    </source>
</evidence>
<accession>A0A4W5JJC8</accession>
<dbReference type="PANTHER" id="PTHR48071:SF18">
    <property type="entry name" value="DELETED IN MALIGNANT BRAIN TUMORS 1 PROTEIN-RELATED"/>
    <property type="match status" value="1"/>
</dbReference>
<dbReference type="AlphaFoldDB" id="A0A4W5JJC8"/>
<dbReference type="InterPro" id="IPR008160">
    <property type="entry name" value="Collagen"/>
</dbReference>